<proteinExistence type="predicted"/>
<dbReference type="RefSeq" id="WP_111357124.1">
    <property type="nucleotide sequence ID" value="NZ_NHSK01000147.1"/>
</dbReference>
<dbReference type="PROSITE" id="PS51257">
    <property type="entry name" value="PROKAR_LIPOPROTEIN"/>
    <property type="match status" value="1"/>
</dbReference>
<accession>A0A327KUK3</accession>
<name>A0A327KUK3_9BRAD</name>
<reference evidence="1 2" key="1">
    <citation type="submission" date="2017-07" db="EMBL/GenBank/DDBJ databases">
        <title>Draft Genome Sequences of Select Purple Nonsulfur Bacteria.</title>
        <authorList>
            <person name="Lasarre B."/>
            <person name="Mckinlay J.B."/>
        </authorList>
    </citation>
    <scope>NUCLEOTIDE SEQUENCE [LARGE SCALE GENOMIC DNA]</scope>
    <source>
        <strain evidence="1 2">DSM 11907</strain>
    </source>
</reference>
<dbReference type="AlphaFoldDB" id="A0A327KUK3"/>
<dbReference type="EMBL" id="NPEU01000094">
    <property type="protein sequence ID" value="RAI39008.1"/>
    <property type="molecule type" value="Genomic_DNA"/>
</dbReference>
<comment type="caution">
    <text evidence="1">The sequence shown here is derived from an EMBL/GenBank/DDBJ whole genome shotgun (WGS) entry which is preliminary data.</text>
</comment>
<keyword evidence="2" id="KW-1185">Reference proteome</keyword>
<evidence type="ECO:0008006" key="3">
    <source>
        <dbReference type="Google" id="ProtNLM"/>
    </source>
</evidence>
<evidence type="ECO:0000313" key="1">
    <source>
        <dbReference type="EMBL" id="RAI39008.1"/>
    </source>
</evidence>
<organism evidence="1 2">
    <name type="scientific">Rhodoplanes elegans</name>
    <dbReference type="NCBI Taxonomy" id="29408"/>
    <lineage>
        <taxon>Bacteria</taxon>
        <taxon>Pseudomonadati</taxon>
        <taxon>Pseudomonadota</taxon>
        <taxon>Alphaproteobacteria</taxon>
        <taxon>Hyphomicrobiales</taxon>
        <taxon>Nitrobacteraceae</taxon>
        <taxon>Rhodoplanes</taxon>
    </lineage>
</organism>
<evidence type="ECO:0000313" key="2">
    <source>
        <dbReference type="Proteomes" id="UP000248863"/>
    </source>
</evidence>
<sequence length="152" mass="16430">MQTTPRRHAGLLAIGLAAVAIGLGGCSLSGPFFDDSYEKARVLSPEPVPPYRKLVAVAMKELSTPIEAAGLSISEPRWIERIGGPAWIVCLRSDPKAVHAVYYAFFIQKEKVTDSRTAIGTDRCVHQEFVPFDVAAVPIDKPTAEPASARAR</sequence>
<dbReference type="Proteomes" id="UP000248863">
    <property type="component" value="Unassembled WGS sequence"/>
</dbReference>
<protein>
    <recommendedName>
        <fullName evidence="3">Lipoprotein</fullName>
    </recommendedName>
</protein>
<gene>
    <name evidence="1" type="ORF">CH338_10755</name>
</gene>
<dbReference type="OrthoDB" id="7960304at2"/>